<evidence type="ECO:0000313" key="3">
    <source>
        <dbReference type="Proteomes" id="UP000250235"/>
    </source>
</evidence>
<evidence type="ECO:0000313" key="2">
    <source>
        <dbReference type="EMBL" id="KZV44760.1"/>
    </source>
</evidence>
<keyword evidence="3" id="KW-1185">Reference proteome</keyword>
<evidence type="ECO:0000256" key="1">
    <source>
        <dbReference type="SAM" id="MobiDB-lite"/>
    </source>
</evidence>
<protein>
    <submittedName>
        <fullName evidence="2">Uncharacterized protein</fullName>
    </submittedName>
</protein>
<dbReference type="AlphaFoldDB" id="A0A2Z7CCH9"/>
<feature type="compositionally biased region" description="Basic and acidic residues" evidence="1">
    <location>
        <begin position="9"/>
        <end position="19"/>
    </location>
</feature>
<dbReference type="EMBL" id="KQ996509">
    <property type="protein sequence ID" value="KZV44760.1"/>
    <property type="molecule type" value="Genomic_DNA"/>
</dbReference>
<dbReference type="Proteomes" id="UP000250235">
    <property type="component" value="Unassembled WGS sequence"/>
</dbReference>
<organism evidence="2 3">
    <name type="scientific">Dorcoceras hygrometricum</name>
    <dbReference type="NCBI Taxonomy" id="472368"/>
    <lineage>
        <taxon>Eukaryota</taxon>
        <taxon>Viridiplantae</taxon>
        <taxon>Streptophyta</taxon>
        <taxon>Embryophyta</taxon>
        <taxon>Tracheophyta</taxon>
        <taxon>Spermatophyta</taxon>
        <taxon>Magnoliopsida</taxon>
        <taxon>eudicotyledons</taxon>
        <taxon>Gunneridae</taxon>
        <taxon>Pentapetalae</taxon>
        <taxon>asterids</taxon>
        <taxon>lamiids</taxon>
        <taxon>Lamiales</taxon>
        <taxon>Gesneriaceae</taxon>
        <taxon>Didymocarpoideae</taxon>
        <taxon>Trichosporeae</taxon>
        <taxon>Loxocarpinae</taxon>
        <taxon>Dorcoceras</taxon>
    </lineage>
</organism>
<proteinExistence type="predicted"/>
<reference evidence="2 3" key="1">
    <citation type="journal article" date="2015" name="Proc. Natl. Acad. Sci. U.S.A.">
        <title>The resurrection genome of Boea hygrometrica: A blueprint for survival of dehydration.</title>
        <authorList>
            <person name="Xiao L."/>
            <person name="Yang G."/>
            <person name="Zhang L."/>
            <person name="Yang X."/>
            <person name="Zhao S."/>
            <person name="Ji Z."/>
            <person name="Zhou Q."/>
            <person name="Hu M."/>
            <person name="Wang Y."/>
            <person name="Chen M."/>
            <person name="Xu Y."/>
            <person name="Jin H."/>
            <person name="Xiao X."/>
            <person name="Hu G."/>
            <person name="Bao F."/>
            <person name="Hu Y."/>
            <person name="Wan P."/>
            <person name="Li L."/>
            <person name="Deng X."/>
            <person name="Kuang T."/>
            <person name="Xiang C."/>
            <person name="Zhu J.K."/>
            <person name="Oliver M.J."/>
            <person name="He Y."/>
        </authorList>
    </citation>
    <scope>NUCLEOTIDE SEQUENCE [LARGE SCALE GENOMIC DNA]</scope>
    <source>
        <strain evidence="3">cv. XS01</strain>
    </source>
</reference>
<accession>A0A2Z7CCH9</accession>
<gene>
    <name evidence="2" type="ORF">F511_37458</name>
</gene>
<name>A0A2Z7CCH9_9LAMI</name>
<sequence>MGKKAVKQNPEKGSMEKMSRRSKNKKNYGKGEQQRMRISDSPFCKWINMQALVYESIPTLGVRRSLNVYPRLFRWGKSRILLKNDEADTLLNRVDITQVLPIQPFNEVENLVDLKRVERSEDGMSESFVDVDEASNSRGEEELDEFRGRSDFIGHEKSDEDRKLVIEFLGIKKFDVIVLEDEHIRFLAGFLRHLSRFNLASQDLVRERCRQQGATLGCGVYSCMWLNCLAYDTPEIWECEQKDDVNAY</sequence>
<feature type="region of interest" description="Disordered" evidence="1">
    <location>
        <begin position="1"/>
        <end position="35"/>
    </location>
</feature>